<evidence type="ECO:0000313" key="3">
    <source>
        <dbReference type="Proteomes" id="UP000002748"/>
    </source>
</evidence>
<dbReference type="InterPro" id="IPR052523">
    <property type="entry name" value="Trichothecene_AcTrans"/>
</dbReference>
<reference evidence="2 3" key="1">
    <citation type="journal article" date="2012" name="Eukaryot. Cell">
        <title>Draft genome sequence of CBS 2479, the standard type strain of Trichosporon asahii.</title>
        <authorList>
            <person name="Yang R.Y."/>
            <person name="Li H.T."/>
            <person name="Zhu H."/>
            <person name="Zhou G.P."/>
            <person name="Wang M."/>
            <person name="Wang L."/>
        </authorList>
    </citation>
    <scope>NUCLEOTIDE SEQUENCE [LARGE SCALE GENOMIC DNA]</scope>
    <source>
        <strain evidence="3">ATCC 90039 / CBS 2479 / JCM 2466 / KCTC 7840 / NCYC 2677 / UAMH 7654</strain>
    </source>
</reference>
<accession>J6F078</accession>
<feature type="domain" description="N-acetyltransferase" evidence="1">
    <location>
        <begin position="9"/>
        <end position="225"/>
    </location>
</feature>
<dbReference type="CDD" id="cd04301">
    <property type="entry name" value="NAT_SF"/>
    <property type="match status" value="1"/>
</dbReference>
<dbReference type="AlphaFoldDB" id="J6F078"/>
<evidence type="ECO:0000259" key="1">
    <source>
        <dbReference type="PROSITE" id="PS51186"/>
    </source>
</evidence>
<proteinExistence type="predicted"/>
<dbReference type="InterPro" id="IPR000182">
    <property type="entry name" value="GNAT_dom"/>
</dbReference>
<name>J6F078_TRIAS</name>
<dbReference type="HOGENOM" id="CLU_1230677_0_0_1"/>
<dbReference type="Pfam" id="PF00583">
    <property type="entry name" value="Acetyltransf_1"/>
    <property type="match status" value="1"/>
</dbReference>
<dbReference type="GeneID" id="25985939"/>
<dbReference type="RefSeq" id="XP_014179162.1">
    <property type="nucleotide sequence ID" value="XM_014323687.1"/>
</dbReference>
<protein>
    <recommendedName>
        <fullName evidence="1">N-acetyltransferase domain-containing protein</fullName>
    </recommendedName>
</protein>
<evidence type="ECO:0000313" key="2">
    <source>
        <dbReference type="EMBL" id="EJT48517.1"/>
    </source>
</evidence>
<dbReference type="OrthoDB" id="61113at2759"/>
<dbReference type="PANTHER" id="PTHR42791">
    <property type="entry name" value="GNAT FAMILY ACETYLTRANSFERASE"/>
    <property type="match status" value="1"/>
</dbReference>
<sequence length="225" mass="25317">MTVDNPSIRQITDADPDTVDRLAAVMAEAFNTRDDPMYDALYGGDTVPDVDDFNLVRCKGRVYDAIVNKLVFAIEEGDKIAAFATVFPPGVHSTKPTQNPYSAELEARTPSAILPTQNHFHDTIDSFERNAFGTDHYYVCFLATARWARRRGLAARLLDHVLEMARKEGKITTLTTATESNVSTVRRKVTDWQVPYYEKQGFKLVAKSNVELRGIDVPLWAFIKQ</sequence>
<dbReference type="PANTHER" id="PTHR42791:SF1">
    <property type="entry name" value="N-ACETYLTRANSFERASE DOMAIN-CONTAINING PROTEIN"/>
    <property type="match status" value="1"/>
</dbReference>
<dbReference type="InterPro" id="IPR016181">
    <property type="entry name" value="Acyl_CoA_acyltransferase"/>
</dbReference>
<dbReference type="Gene3D" id="3.40.630.30">
    <property type="match status" value="1"/>
</dbReference>
<dbReference type="GO" id="GO:0016747">
    <property type="term" value="F:acyltransferase activity, transferring groups other than amino-acyl groups"/>
    <property type="evidence" value="ECO:0007669"/>
    <property type="project" value="InterPro"/>
</dbReference>
<dbReference type="KEGG" id="tasa:A1Q1_02425"/>
<dbReference type="PROSITE" id="PS51186">
    <property type="entry name" value="GNAT"/>
    <property type="match status" value="1"/>
</dbReference>
<dbReference type="Proteomes" id="UP000002748">
    <property type="component" value="Unassembled WGS sequence"/>
</dbReference>
<dbReference type="VEuPathDB" id="FungiDB:A1Q1_02425"/>
<dbReference type="SUPFAM" id="SSF55729">
    <property type="entry name" value="Acyl-CoA N-acyltransferases (Nat)"/>
    <property type="match status" value="1"/>
</dbReference>
<dbReference type="EMBL" id="ALBS01000202">
    <property type="protein sequence ID" value="EJT48517.1"/>
    <property type="molecule type" value="Genomic_DNA"/>
</dbReference>
<gene>
    <name evidence="2" type="ORF">A1Q1_02425</name>
</gene>
<organism evidence="2 3">
    <name type="scientific">Trichosporon asahii var. asahii (strain ATCC 90039 / CBS 2479 / JCM 2466 / KCTC 7840 / NBRC 103889/ NCYC 2677 / UAMH 7654)</name>
    <name type="common">Yeast</name>
    <dbReference type="NCBI Taxonomy" id="1186058"/>
    <lineage>
        <taxon>Eukaryota</taxon>
        <taxon>Fungi</taxon>
        <taxon>Dikarya</taxon>
        <taxon>Basidiomycota</taxon>
        <taxon>Agaricomycotina</taxon>
        <taxon>Tremellomycetes</taxon>
        <taxon>Trichosporonales</taxon>
        <taxon>Trichosporonaceae</taxon>
        <taxon>Trichosporon</taxon>
    </lineage>
</organism>
<comment type="caution">
    <text evidence="2">The sequence shown here is derived from an EMBL/GenBank/DDBJ whole genome shotgun (WGS) entry which is preliminary data.</text>
</comment>